<feature type="region of interest" description="Disordered" evidence="1">
    <location>
        <begin position="24"/>
        <end position="48"/>
    </location>
</feature>
<accession>A0ABV6TC05</accession>
<dbReference type="RefSeq" id="WP_394321613.1">
    <property type="nucleotide sequence ID" value="NZ_JBHMQU010000092.1"/>
</dbReference>
<dbReference type="InterPro" id="IPR010985">
    <property type="entry name" value="Ribbon_hlx_hlx"/>
</dbReference>
<proteinExistence type="predicted"/>
<evidence type="ECO:0000313" key="3">
    <source>
        <dbReference type="Proteomes" id="UP001589920"/>
    </source>
</evidence>
<dbReference type="Proteomes" id="UP001589920">
    <property type="component" value="Unassembled WGS sequence"/>
</dbReference>
<organism evidence="2 3">
    <name type="scientific">Paracoccus panacisoli</name>
    <dbReference type="NCBI Taxonomy" id="1510163"/>
    <lineage>
        <taxon>Bacteria</taxon>
        <taxon>Pseudomonadati</taxon>
        <taxon>Pseudomonadota</taxon>
        <taxon>Alphaproteobacteria</taxon>
        <taxon>Rhodobacterales</taxon>
        <taxon>Paracoccaceae</taxon>
        <taxon>Paracoccus</taxon>
    </lineage>
</organism>
<name>A0ABV6TC05_9RHOB</name>
<comment type="caution">
    <text evidence="2">The sequence shown here is derived from an EMBL/GenBank/DDBJ whole genome shotgun (WGS) entry which is preliminary data.</text>
</comment>
<sequence>MSKKTFSAAPKPRHPTDEQILAFERGGSGHDNNSAAKPIGGPAGQGPTKRLSLDLPETLHTRFKTACSATGRKMAGELQAFIEARAAELEAEAGIPPLSRR</sequence>
<dbReference type="InterPro" id="IPR013321">
    <property type="entry name" value="Arc_rbn_hlx_hlx"/>
</dbReference>
<dbReference type="Pfam" id="PF09274">
    <property type="entry name" value="ParG"/>
    <property type="match status" value="1"/>
</dbReference>
<evidence type="ECO:0000313" key="2">
    <source>
        <dbReference type="EMBL" id="MFC0813528.1"/>
    </source>
</evidence>
<reference evidence="2 3" key="1">
    <citation type="submission" date="2024-09" db="EMBL/GenBank/DDBJ databases">
        <authorList>
            <person name="Sun Q."/>
            <person name="Mori K."/>
        </authorList>
    </citation>
    <scope>NUCLEOTIDE SEQUENCE [LARGE SCALE GENOMIC DNA]</scope>
    <source>
        <strain evidence="2 3">KCTC 42086</strain>
    </source>
</reference>
<dbReference type="SUPFAM" id="SSF47598">
    <property type="entry name" value="Ribbon-helix-helix"/>
    <property type="match status" value="1"/>
</dbReference>
<protein>
    <submittedName>
        <fullName evidence="2">Plasmid partition protein ParG</fullName>
    </submittedName>
</protein>
<gene>
    <name evidence="2" type="ORF">ACFHYO_15615</name>
</gene>
<evidence type="ECO:0000256" key="1">
    <source>
        <dbReference type="SAM" id="MobiDB-lite"/>
    </source>
</evidence>
<dbReference type="EMBL" id="JBHMQU010000092">
    <property type="protein sequence ID" value="MFC0813528.1"/>
    <property type="molecule type" value="Genomic_DNA"/>
</dbReference>
<keyword evidence="3" id="KW-1185">Reference proteome</keyword>
<dbReference type="Gene3D" id="1.10.1220.10">
    <property type="entry name" value="Met repressor-like"/>
    <property type="match status" value="1"/>
</dbReference>
<dbReference type="InterPro" id="IPR015354">
    <property type="entry name" value="DNA_partition_ParG"/>
</dbReference>